<dbReference type="Gene3D" id="3.90.550.10">
    <property type="entry name" value="Spore Coat Polysaccharide Biosynthesis Protein SpsA, Chain A"/>
    <property type="match status" value="1"/>
</dbReference>
<dbReference type="PANTHER" id="PTHR43584">
    <property type="entry name" value="NUCLEOTIDYL TRANSFERASE"/>
    <property type="match status" value="1"/>
</dbReference>
<evidence type="ECO:0000256" key="6">
    <source>
        <dbReference type="ARBA" id="ARBA00048493"/>
    </source>
</evidence>
<dbReference type="InterPro" id="IPR005835">
    <property type="entry name" value="NTP_transferase_dom"/>
</dbReference>
<dbReference type="Pfam" id="PF00132">
    <property type="entry name" value="Hexapep"/>
    <property type="match status" value="1"/>
</dbReference>
<evidence type="ECO:0000256" key="4">
    <source>
        <dbReference type="ARBA" id="ARBA00023315"/>
    </source>
</evidence>
<dbReference type="SUPFAM" id="SSF53448">
    <property type="entry name" value="Nucleotide-diphospho-sugar transferases"/>
    <property type="match status" value="1"/>
</dbReference>
<comment type="catalytic activity">
    <reaction evidence="6">
        <text>N-acetyl-alpha-D-glucosamine 1-phosphate + UTP + H(+) = UDP-N-acetyl-alpha-D-glucosamine + diphosphate</text>
        <dbReference type="Rhea" id="RHEA:13509"/>
        <dbReference type="ChEBI" id="CHEBI:15378"/>
        <dbReference type="ChEBI" id="CHEBI:33019"/>
        <dbReference type="ChEBI" id="CHEBI:46398"/>
        <dbReference type="ChEBI" id="CHEBI:57705"/>
        <dbReference type="ChEBI" id="CHEBI:57776"/>
        <dbReference type="EC" id="2.7.7.23"/>
    </reaction>
</comment>
<dbReference type="Gene3D" id="2.160.10.10">
    <property type="entry name" value="Hexapeptide repeat proteins"/>
    <property type="match status" value="1"/>
</dbReference>
<evidence type="ECO:0000256" key="1">
    <source>
        <dbReference type="ARBA" id="ARBA00004496"/>
    </source>
</evidence>
<dbReference type="GO" id="GO:0003977">
    <property type="term" value="F:UDP-N-acetylglucosamine diphosphorylase activity"/>
    <property type="evidence" value="ECO:0007669"/>
    <property type="project" value="UniProtKB-EC"/>
</dbReference>
<dbReference type="GO" id="GO:0019134">
    <property type="term" value="F:glucosamine-1-phosphate N-acetyltransferase activity"/>
    <property type="evidence" value="ECO:0007669"/>
    <property type="project" value="UniProtKB-EC"/>
</dbReference>
<evidence type="ECO:0000256" key="5">
    <source>
        <dbReference type="ARBA" id="ARBA00048247"/>
    </source>
</evidence>
<dbReference type="CDD" id="cd02540">
    <property type="entry name" value="GT2_GlmU_N_bac"/>
    <property type="match status" value="1"/>
</dbReference>
<dbReference type="EC" id="2.7.7.23" evidence="9"/>
<sequence length="345" mass="37091">MSTPKSTPNISAVILAAGKGTRMKSDQAKVLHELFFKPMLHHVLDSVAATDIGQIAVIVGHQRKQVLASLQEAPTPYNFTPVVQEEQLGTGHAVLCAESACASADLVMILCGDTPLIRPETLQAMIDRHQESKSVLTLMTTVLDDPFGYGRIITDEEDGVVAIVEQKDASAEQRAFQEVNAGIYLVDADFLFSALQQVGTDNSQGEVYLTDIVSIATKQGHRVEKFVHTPAIDVLGVNSRVELAQAHHELQMRHNREVMLSGVTMYCPESILISPDCQIGQDCVVQAGAHITGGSIIGKEVQLASGVVLHNCQIGDNAVIGANSVLQNCIIEDGAVVPPLTLRME</sequence>
<comment type="function">
    <text evidence="7">Catalyzes the last two sequential reactions in the de novo biosynthetic pathway for UDP-N-acetylglucosamine (UDP-GlcNAc). The C-terminal domain catalyzes the transfer of acetyl group from acetyl coenzyme A to glucosamine-1-phosphate (GlcN-1-P) to produce N-acetylglucosamine-1-phosphate (GlcNAc-1-P), which is converted into UDP-GlcNAc by the transfer of uridine 5-monophosphate (from uridine 5-triphosphate), a reaction catalyzed by the N-terminal domain.</text>
</comment>
<evidence type="ECO:0000313" key="9">
    <source>
        <dbReference type="EMBL" id="RWX43748.1"/>
    </source>
</evidence>
<evidence type="ECO:0000313" key="10">
    <source>
        <dbReference type="Proteomes" id="UP000287853"/>
    </source>
</evidence>
<reference evidence="9 10" key="1">
    <citation type="submission" date="2017-01" db="EMBL/GenBank/DDBJ databases">
        <title>The cable genome- insights into the physiology and evolution of filamentous bacteria capable of sulfide oxidation via long distance electron transfer.</title>
        <authorList>
            <person name="Schreiber L."/>
            <person name="Bjerg J.T."/>
            <person name="Boggild A."/>
            <person name="Van De Vossenberg J."/>
            <person name="Meysman F."/>
            <person name="Nielsen L.P."/>
            <person name="Schramm A."/>
            <person name="Kjeldsen K.U."/>
        </authorList>
    </citation>
    <scope>NUCLEOTIDE SEQUENCE [LARGE SCALE GENOMIC DNA]</scope>
    <source>
        <strain evidence="9">MCF</strain>
    </source>
</reference>
<dbReference type="Proteomes" id="UP000287853">
    <property type="component" value="Unassembled WGS sequence"/>
</dbReference>
<keyword evidence="10" id="KW-1185">Reference proteome</keyword>
<keyword evidence="3 9" id="KW-0548">Nucleotidyltransferase</keyword>
<dbReference type="AlphaFoldDB" id="A0A3S4T5W3"/>
<accession>A0A3S4T5W3</accession>
<keyword evidence="2 9" id="KW-0808">Transferase</keyword>
<dbReference type="InterPro" id="IPR029044">
    <property type="entry name" value="Nucleotide-diphossugar_trans"/>
</dbReference>
<name>A0A3S4T5W3_9BACT</name>
<comment type="subcellular location">
    <subcellularLocation>
        <location evidence="1">Cytoplasm</location>
    </subcellularLocation>
</comment>
<dbReference type="EMBL" id="MTKO01000111">
    <property type="protein sequence ID" value="RWX43748.1"/>
    <property type="molecule type" value="Genomic_DNA"/>
</dbReference>
<evidence type="ECO:0000256" key="3">
    <source>
        <dbReference type="ARBA" id="ARBA00022695"/>
    </source>
</evidence>
<protein>
    <submittedName>
        <fullName evidence="9">Bifunctional UDP-N-acetylglucosamine pyrophosphorylase</fullName>
        <ecNumber evidence="9">2.3.1.157</ecNumber>
        <ecNumber evidence="9">2.7.7.23</ecNumber>
    </submittedName>
</protein>
<evidence type="ECO:0000256" key="2">
    <source>
        <dbReference type="ARBA" id="ARBA00022679"/>
    </source>
</evidence>
<evidence type="ECO:0000256" key="7">
    <source>
        <dbReference type="ARBA" id="ARBA00049628"/>
    </source>
</evidence>
<feature type="domain" description="Nucleotidyl transferase" evidence="8">
    <location>
        <begin position="12"/>
        <end position="228"/>
    </location>
</feature>
<evidence type="ECO:0000259" key="8">
    <source>
        <dbReference type="Pfam" id="PF00483"/>
    </source>
</evidence>
<keyword evidence="4 9" id="KW-0012">Acyltransferase</keyword>
<dbReference type="PANTHER" id="PTHR43584:SF3">
    <property type="entry name" value="BIFUNCTIONAL PROTEIN GLMU"/>
    <property type="match status" value="1"/>
</dbReference>
<comment type="catalytic activity">
    <reaction evidence="5">
        <text>alpha-D-glucosamine 1-phosphate + acetyl-CoA = N-acetyl-alpha-D-glucosamine 1-phosphate + CoA + H(+)</text>
        <dbReference type="Rhea" id="RHEA:13725"/>
        <dbReference type="ChEBI" id="CHEBI:15378"/>
        <dbReference type="ChEBI" id="CHEBI:57287"/>
        <dbReference type="ChEBI" id="CHEBI:57288"/>
        <dbReference type="ChEBI" id="CHEBI:57776"/>
        <dbReference type="ChEBI" id="CHEBI:58516"/>
        <dbReference type="EC" id="2.3.1.157"/>
    </reaction>
</comment>
<dbReference type="InterPro" id="IPR050065">
    <property type="entry name" value="GlmU-like"/>
</dbReference>
<comment type="caution">
    <text evidence="9">The sequence shown here is derived from an EMBL/GenBank/DDBJ whole genome shotgun (WGS) entry which is preliminary data.</text>
</comment>
<dbReference type="Pfam" id="PF00483">
    <property type="entry name" value="NTP_transferase"/>
    <property type="match status" value="1"/>
</dbReference>
<proteinExistence type="predicted"/>
<dbReference type="EC" id="2.3.1.157" evidence="9"/>
<organism evidence="9 10">
    <name type="scientific">Candidatus Electrothrix aarhusensis</name>
    <dbReference type="NCBI Taxonomy" id="1859131"/>
    <lineage>
        <taxon>Bacteria</taxon>
        <taxon>Pseudomonadati</taxon>
        <taxon>Thermodesulfobacteriota</taxon>
        <taxon>Desulfobulbia</taxon>
        <taxon>Desulfobulbales</taxon>
        <taxon>Desulfobulbaceae</taxon>
        <taxon>Candidatus Electrothrix</taxon>
    </lineage>
</organism>
<dbReference type="InterPro" id="IPR001451">
    <property type="entry name" value="Hexapep"/>
</dbReference>
<gene>
    <name evidence="9" type="ORF">H206_02592</name>
</gene>
<dbReference type="GO" id="GO:0005737">
    <property type="term" value="C:cytoplasm"/>
    <property type="evidence" value="ECO:0007669"/>
    <property type="project" value="UniProtKB-SubCell"/>
</dbReference>